<dbReference type="InterPro" id="IPR036291">
    <property type="entry name" value="NAD(P)-bd_dom_sf"/>
</dbReference>
<evidence type="ECO:0000259" key="2">
    <source>
        <dbReference type="Pfam" id="PF01370"/>
    </source>
</evidence>
<name>A0A438BDH8_9NOCA</name>
<proteinExistence type="predicted"/>
<feature type="domain" description="NAD-dependent epimerase/dehydratase" evidence="2">
    <location>
        <begin position="3"/>
        <end position="95"/>
    </location>
</feature>
<dbReference type="Proteomes" id="UP000286208">
    <property type="component" value="Unassembled WGS sequence"/>
</dbReference>
<evidence type="ECO:0000313" key="4">
    <source>
        <dbReference type="Proteomes" id="UP000286208"/>
    </source>
</evidence>
<evidence type="ECO:0000256" key="1">
    <source>
        <dbReference type="ARBA" id="ARBA00022857"/>
    </source>
</evidence>
<dbReference type="PANTHER" id="PTHR42748">
    <property type="entry name" value="NITROGEN METABOLITE REPRESSION PROTEIN NMRA FAMILY MEMBER"/>
    <property type="match status" value="1"/>
</dbReference>
<reference evidence="3 4" key="1">
    <citation type="submission" date="2018-11" db="EMBL/GenBank/DDBJ databases">
        <title>Rhodococcus spongicola sp. nov. and Rhodococcus xishaensis sp. nov. from marine sponges.</title>
        <authorList>
            <person name="Li L."/>
            <person name="Lin H.W."/>
        </authorList>
    </citation>
    <scope>NUCLEOTIDE SEQUENCE [LARGE SCALE GENOMIC DNA]</scope>
    <source>
        <strain evidence="3 4">CCTCC AB2014297</strain>
    </source>
</reference>
<dbReference type="InterPro" id="IPR001509">
    <property type="entry name" value="Epimerase_deHydtase"/>
</dbReference>
<keyword evidence="4" id="KW-1185">Reference proteome</keyword>
<keyword evidence="1" id="KW-0521">NADP</keyword>
<dbReference type="PANTHER" id="PTHR42748:SF3">
    <property type="entry name" value="BLL4366 PROTEIN"/>
    <property type="match status" value="1"/>
</dbReference>
<dbReference type="InterPro" id="IPR051164">
    <property type="entry name" value="NmrA-like_oxidored"/>
</dbReference>
<organism evidence="3 4">
    <name type="scientific">Prescottella agglutinans</name>
    <dbReference type="NCBI Taxonomy" id="1644129"/>
    <lineage>
        <taxon>Bacteria</taxon>
        <taxon>Bacillati</taxon>
        <taxon>Actinomycetota</taxon>
        <taxon>Actinomycetes</taxon>
        <taxon>Mycobacteriales</taxon>
        <taxon>Nocardiaceae</taxon>
        <taxon>Prescottella</taxon>
    </lineage>
</organism>
<dbReference type="EMBL" id="RKLP01000006">
    <property type="protein sequence ID" value="RVW09037.1"/>
    <property type="molecule type" value="Genomic_DNA"/>
</dbReference>
<dbReference type="RefSeq" id="WP_127916461.1">
    <property type="nucleotide sequence ID" value="NZ_RKLP01000006.1"/>
</dbReference>
<dbReference type="SUPFAM" id="SSF51735">
    <property type="entry name" value="NAD(P)-binding Rossmann-fold domains"/>
    <property type="match status" value="1"/>
</dbReference>
<protein>
    <submittedName>
        <fullName evidence="3">SDR family oxidoreductase</fullName>
    </submittedName>
</protein>
<comment type="caution">
    <text evidence="3">The sequence shown here is derived from an EMBL/GenBank/DDBJ whole genome shotgun (WGS) entry which is preliminary data.</text>
</comment>
<accession>A0A438BDH8</accession>
<dbReference type="OrthoDB" id="9771302at2"/>
<dbReference type="Gene3D" id="3.40.50.720">
    <property type="entry name" value="NAD(P)-binding Rossmann-like Domain"/>
    <property type="match status" value="1"/>
</dbReference>
<sequence length="247" mass="25553">MKIVVIGGTGLIGSTVVARLNGHGHQAVPASPRTGVNTLTGEGVEEVLRGADVVVDVSNSPSFADDDVMSFFRRSTTTLLGAAAEAGVGHYVALSVVGCDRMPESGYMRAKLAQEELITGANLPYSLVHATQFFEFAGGIADSATSDGKVRLSDAGVQPVAAEEVAAAVATTAAGAPVNGTVEVAGPEVFGMDQWIGTVLTARSDPREVVTDPQARYFGAVLERDSLLPGSGAQLAQIRLSEWLARQ</sequence>
<dbReference type="AlphaFoldDB" id="A0A438BDH8"/>
<gene>
    <name evidence="3" type="ORF">EGT67_12815</name>
</gene>
<evidence type="ECO:0000313" key="3">
    <source>
        <dbReference type="EMBL" id="RVW09037.1"/>
    </source>
</evidence>
<dbReference type="Pfam" id="PF01370">
    <property type="entry name" value="Epimerase"/>
    <property type="match status" value="1"/>
</dbReference>